<organism evidence="2 3">
    <name type="scientific">Nanoarchaeum equitans (strain Kin4-M)</name>
    <dbReference type="NCBI Taxonomy" id="228908"/>
    <lineage>
        <taxon>Archaea</taxon>
        <taxon>Nanobdellota</taxon>
        <taxon>Candidatus Nanoarchaeia</taxon>
        <taxon>Nanoarchaeales</taxon>
        <taxon>Nanoarchaeaceae</taxon>
        <taxon>Nanoarchaeum</taxon>
    </lineage>
</organism>
<protein>
    <submittedName>
        <fullName evidence="2">NEQ137</fullName>
    </submittedName>
</protein>
<dbReference type="EnsemblBacteria" id="AAR38993">
    <property type="protein sequence ID" value="AAR38993"/>
    <property type="gene ID" value="NEQ137"/>
</dbReference>
<dbReference type="STRING" id="228908.NEQ137"/>
<dbReference type="Proteomes" id="UP000000578">
    <property type="component" value="Chromosome"/>
</dbReference>
<keyword evidence="1" id="KW-1133">Transmembrane helix</keyword>
<gene>
    <name evidence="2" type="ordered locus">NEQ137</name>
</gene>
<name>Q74NA3_NANEQ</name>
<keyword evidence="1" id="KW-0812">Transmembrane</keyword>
<dbReference type="BioCyc" id="NEQU228908:GJB6-148-MONOMER"/>
<evidence type="ECO:0000256" key="1">
    <source>
        <dbReference type="SAM" id="Phobius"/>
    </source>
</evidence>
<dbReference type="KEGG" id="neq:NEQ137"/>
<dbReference type="HOGENOM" id="CLU_478697_0_0_2"/>
<evidence type="ECO:0000313" key="2">
    <source>
        <dbReference type="EMBL" id="AAR38993.1"/>
    </source>
</evidence>
<feature type="transmembrane region" description="Helical" evidence="1">
    <location>
        <begin position="7"/>
        <end position="29"/>
    </location>
</feature>
<keyword evidence="1" id="KW-0472">Membrane</keyword>
<sequence>MRALSNIIWLISAIVVALMSIAIISFSFFKTVNPLAALSKQAKEVGETATENFAPSIEEKPIEFTLSYKYDPFRRAPPYSKPILEKYTWKLSQTLLSSNSFEINFVDKDDHPKTKNIDISAGKLNIVYAIYNGISEINIKFDDCLKLFSQGYIHNISYDERNKQYKGYILFLYDDTNRKLIKMNPNEADNYVKVSTLCYKIKDGVKINSLRNGDILKQFIEKDENEKINFLEEKAETISRTPDLDLKVDALKVGKCVAFIKKGEIADKKVFPSNRDFCVRYRDLVWSQLNPDRFYWLFLDYNEFMYKVDRGFIIKNNLLEAVSPDIPRKTINGWESEIFLTKVDVISPKDEGYKDLVNSMNKVYICNQYFAPAKQIANNVPVKTSYTIGEFGKLCWIEEEKIENIVSKYFEKANTEFKYSIYDLNIIDSGKVCKIPCEKGLIAIEAPEEICNALNGQIDILPIEEKNGLLIVKLIKFGYPNIYVFPAYINNCETIKTLPKEGNGIYKNYLIINKENWGNIKVTVNESIDNGFCCIKWDNIKEQLLFNTSNDPAGCTGIWVERDCLDLVK</sequence>
<reference evidence="2 3" key="1">
    <citation type="journal article" date="2003" name="Proc. Natl. Acad. Sci. U.S.A.">
        <title>The genome of Nanoarchaeum equitans: insights into early archaeal evolution and derived parasitism.</title>
        <authorList>
            <person name="Waters E."/>
            <person name="Hohn M.J."/>
            <person name="Ahel I."/>
            <person name="Graham D.E."/>
            <person name="Adams M.D."/>
            <person name="Barnstead M."/>
            <person name="Beeson K.Y."/>
            <person name="Bibbs L."/>
            <person name="Bolanos R."/>
            <person name="Keller M."/>
            <person name="Kretz K."/>
            <person name="Lin X."/>
            <person name="Mathur E."/>
            <person name="Ni J."/>
            <person name="Podar M."/>
            <person name="Richardson T."/>
            <person name="Sutton G.G."/>
            <person name="Simon M."/>
            <person name="Soll D."/>
            <person name="Stetter K.O."/>
            <person name="Short J.M."/>
            <person name="Noordewier M."/>
        </authorList>
    </citation>
    <scope>NUCLEOTIDE SEQUENCE [LARGE SCALE GENOMIC DNA]</scope>
    <source>
        <strain evidence="2 3">Kin4-M</strain>
    </source>
</reference>
<keyword evidence="3" id="KW-1185">Reference proteome</keyword>
<dbReference type="EMBL" id="AE017199">
    <property type="protein sequence ID" value="AAR38993.1"/>
    <property type="molecule type" value="Genomic_DNA"/>
</dbReference>
<dbReference type="AlphaFoldDB" id="Q74NA3"/>
<accession>Q74NA3</accession>
<evidence type="ECO:0000313" key="3">
    <source>
        <dbReference type="Proteomes" id="UP000000578"/>
    </source>
</evidence>
<proteinExistence type="predicted"/>